<dbReference type="AlphaFoldDB" id="A0A9X1XVB5"/>
<evidence type="ECO:0000313" key="2">
    <source>
        <dbReference type="EMBL" id="MCK8486014.1"/>
    </source>
</evidence>
<protein>
    <submittedName>
        <fullName evidence="2">Arsenate reductase family protein</fullName>
    </submittedName>
</protein>
<dbReference type="NCBIfam" id="TIGR01617">
    <property type="entry name" value="arsC_related"/>
    <property type="match status" value="1"/>
</dbReference>
<accession>A0A9X1XVB5</accession>
<keyword evidence="3" id="KW-1185">Reference proteome</keyword>
<dbReference type="Gene3D" id="3.40.30.10">
    <property type="entry name" value="Glutaredoxin"/>
    <property type="match status" value="1"/>
</dbReference>
<dbReference type="PANTHER" id="PTHR30041:SF8">
    <property type="entry name" value="PROTEIN YFFB"/>
    <property type="match status" value="1"/>
</dbReference>
<dbReference type="CDD" id="cd03036">
    <property type="entry name" value="ArsC_like"/>
    <property type="match status" value="1"/>
</dbReference>
<evidence type="ECO:0000256" key="1">
    <source>
        <dbReference type="PROSITE-ProRule" id="PRU01282"/>
    </source>
</evidence>
<dbReference type="SUPFAM" id="SSF52833">
    <property type="entry name" value="Thioredoxin-like"/>
    <property type="match status" value="1"/>
</dbReference>
<proteinExistence type="inferred from homology"/>
<dbReference type="PROSITE" id="PS51353">
    <property type="entry name" value="ARSC"/>
    <property type="match status" value="1"/>
</dbReference>
<dbReference type="EMBL" id="JALPRK010000001">
    <property type="protein sequence ID" value="MCK8486014.1"/>
    <property type="molecule type" value="Genomic_DNA"/>
</dbReference>
<comment type="similarity">
    <text evidence="1">Belongs to the ArsC family.</text>
</comment>
<dbReference type="RefSeq" id="WP_248550232.1">
    <property type="nucleotide sequence ID" value="NZ_JALPRK010000001.1"/>
</dbReference>
<dbReference type="InterPro" id="IPR036249">
    <property type="entry name" value="Thioredoxin-like_sf"/>
</dbReference>
<organism evidence="2 3">
    <name type="scientific">Paenibacillus mellifer</name>
    <dbReference type="NCBI Taxonomy" id="2937794"/>
    <lineage>
        <taxon>Bacteria</taxon>
        <taxon>Bacillati</taxon>
        <taxon>Bacillota</taxon>
        <taxon>Bacilli</taxon>
        <taxon>Bacillales</taxon>
        <taxon>Paenibacillaceae</taxon>
        <taxon>Paenibacillus</taxon>
    </lineage>
</organism>
<reference evidence="2" key="1">
    <citation type="submission" date="2022-04" db="EMBL/GenBank/DDBJ databases">
        <authorList>
            <person name="Seo M.-J."/>
        </authorList>
    </citation>
    <scope>NUCLEOTIDE SEQUENCE</scope>
    <source>
        <strain evidence="2">MBLB2552</strain>
    </source>
</reference>
<dbReference type="Pfam" id="PF03960">
    <property type="entry name" value="ArsC"/>
    <property type="match status" value="1"/>
</dbReference>
<dbReference type="InterPro" id="IPR006660">
    <property type="entry name" value="Arsenate_reductase-like"/>
</dbReference>
<sequence>MSQLTVYHYPPCGTCRNAIKSLQSKGHELELHQIKETPPSAAELDKLVKLSGLELKKFFNTSGEVYKELGLKDKLAGMTREEQLALLSSNGMLIKRPIVSDGKNATVGYKEETYEQVWGKSFFETKGGLSDS</sequence>
<comment type="caution">
    <text evidence="2">The sequence shown here is derived from an EMBL/GenBank/DDBJ whole genome shotgun (WGS) entry which is preliminary data.</text>
</comment>
<gene>
    <name evidence="2" type="ORF">M0651_02385</name>
</gene>
<dbReference type="PANTHER" id="PTHR30041">
    <property type="entry name" value="ARSENATE REDUCTASE"/>
    <property type="match status" value="1"/>
</dbReference>
<dbReference type="Proteomes" id="UP001139534">
    <property type="component" value="Unassembled WGS sequence"/>
</dbReference>
<name>A0A9X1XVB5_9BACL</name>
<evidence type="ECO:0000313" key="3">
    <source>
        <dbReference type="Proteomes" id="UP001139534"/>
    </source>
</evidence>
<dbReference type="InterPro" id="IPR006504">
    <property type="entry name" value="Tscrpt_reg_Spx/MgsR"/>
</dbReference>